<dbReference type="InterPro" id="IPR036734">
    <property type="entry name" value="Neur_chan_lig-bd_sf"/>
</dbReference>
<feature type="transmembrane region" description="Helical" evidence="5">
    <location>
        <begin position="300"/>
        <end position="321"/>
    </location>
</feature>
<evidence type="ECO:0000256" key="3">
    <source>
        <dbReference type="ARBA" id="ARBA00022989"/>
    </source>
</evidence>
<feature type="transmembrane region" description="Helical" evidence="5">
    <location>
        <begin position="162"/>
        <end position="183"/>
    </location>
</feature>
<reference evidence="7" key="1">
    <citation type="submission" date="2022-11" db="EMBL/GenBank/DDBJ databases">
        <title>Centuries of genome instability and evolution in soft-shell clam transmissible cancer (bioRxiv).</title>
        <authorList>
            <person name="Hart S.F.M."/>
            <person name="Yonemitsu M.A."/>
            <person name="Giersch R.M."/>
            <person name="Beal B.F."/>
            <person name="Arriagada G."/>
            <person name="Davis B.W."/>
            <person name="Ostrander E.A."/>
            <person name="Goff S.P."/>
            <person name="Metzger M.J."/>
        </authorList>
    </citation>
    <scope>NUCLEOTIDE SEQUENCE</scope>
    <source>
        <strain evidence="7">MELC-2E11</strain>
        <tissue evidence="7">Siphon/mantle</tissue>
    </source>
</reference>
<dbReference type="EMBL" id="CP111013">
    <property type="protein sequence ID" value="WAQ96377.1"/>
    <property type="molecule type" value="Genomic_DNA"/>
</dbReference>
<evidence type="ECO:0000256" key="1">
    <source>
        <dbReference type="ARBA" id="ARBA00004141"/>
    </source>
</evidence>
<dbReference type="Proteomes" id="UP001164746">
    <property type="component" value="Chromosome 2"/>
</dbReference>
<evidence type="ECO:0000313" key="8">
    <source>
        <dbReference type="Proteomes" id="UP001164746"/>
    </source>
</evidence>
<feature type="non-terminal residue" evidence="7">
    <location>
        <position position="324"/>
    </location>
</feature>
<protein>
    <submittedName>
        <fullName evidence="7">ACHA3-like protein</fullName>
    </submittedName>
</protein>
<proteinExistence type="predicted"/>
<organism evidence="7 8">
    <name type="scientific">Mya arenaria</name>
    <name type="common">Soft-shell clam</name>
    <dbReference type="NCBI Taxonomy" id="6604"/>
    <lineage>
        <taxon>Eukaryota</taxon>
        <taxon>Metazoa</taxon>
        <taxon>Spiralia</taxon>
        <taxon>Lophotrochozoa</taxon>
        <taxon>Mollusca</taxon>
        <taxon>Bivalvia</taxon>
        <taxon>Autobranchia</taxon>
        <taxon>Heteroconchia</taxon>
        <taxon>Euheterodonta</taxon>
        <taxon>Imparidentia</taxon>
        <taxon>Neoheterodontei</taxon>
        <taxon>Myida</taxon>
        <taxon>Myoidea</taxon>
        <taxon>Myidae</taxon>
        <taxon>Mya</taxon>
    </lineage>
</organism>
<keyword evidence="3 5" id="KW-1133">Transmembrane helix</keyword>
<dbReference type="InterPro" id="IPR036719">
    <property type="entry name" value="Neuro-gated_channel_TM_sf"/>
</dbReference>
<feature type="domain" description="Neurotransmitter-gated ion-channel ligand-binding" evidence="6">
    <location>
        <begin position="48"/>
        <end position="158"/>
    </location>
</feature>
<evidence type="ECO:0000259" key="6">
    <source>
        <dbReference type="Pfam" id="PF02931"/>
    </source>
</evidence>
<dbReference type="Pfam" id="PF02931">
    <property type="entry name" value="Neur_chan_LBD"/>
    <property type="match status" value="1"/>
</dbReference>
<sequence>PDLTKRAPGWSAQGIHQTEKSLNTSCFLDERVDGSDKVVLADDDSNERRDALITLAYDGNVTWIPQGIYMSTCDVDVRTFPFDKQNCSLKFGSWTYDGSKLNLDFLYDKREMLTTDYFVANKAWTVLETPGKRNIISYACCPNVKYHDLTYTVIFRRTYYCLNMVLITASTFLNVLVVNLSFYGARSAVMFRYFARAMCMNSLVQPFLDADKKRLIPVAIPGMGLANGDSKFPRYWKGSCEKLSRQKDQIELDPQLTEIDSKLSEIREFLNVYQERLDYRDKTEKISKEWKALGLIFDRLFFWIYLVTILTSLSVVLSIIFSEA</sequence>
<gene>
    <name evidence="7" type="ORF">MAR_029067</name>
</gene>
<dbReference type="SUPFAM" id="SSF63712">
    <property type="entry name" value="Nicotinic receptor ligand binding domain-like"/>
    <property type="match status" value="1"/>
</dbReference>
<name>A0ABY7DI40_MYAAR</name>
<keyword evidence="2 5" id="KW-0812">Transmembrane</keyword>
<evidence type="ECO:0000256" key="2">
    <source>
        <dbReference type="ARBA" id="ARBA00022692"/>
    </source>
</evidence>
<dbReference type="SUPFAM" id="SSF90112">
    <property type="entry name" value="Neurotransmitter-gated ion-channel transmembrane pore"/>
    <property type="match status" value="1"/>
</dbReference>
<dbReference type="InterPro" id="IPR006202">
    <property type="entry name" value="Neur_chan_lig-bd"/>
</dbReference>
<dbReference type="PANTHER" id="PTHR18945">
    <property type="entry name" value="NEUROTRANSMITTER GATED ION CHANNEL"/>
    <property type="match status" value="1"/>
</dbReference>
<dbReference type="PROSITE" id="PS00236">
    <property type="entry name" value="NEUROTR_ION_CHANNEL"/>
    <property type="match status" value="1"/>
</dbReference>
<keyword evidence="4 5" id="KW-0472">Membrane</keyword>
<evidence type="ECO:0000256" key="4">
    <source>
        <dbReference type="ARBA" id="ARBA00023136"/>
    </source>
</evidence>
<accession>A0ABY7DI40</accession>
<dbReference type="InterPro" id="IPR018000">
    <property type="entry name" value="Neurotransmitter_ion_chnl_CS"/>
</dbReference>
<evidence type="ECO:0000313" key="7">
    <source>
        <dbReference type="EMBL" id="WAQ96377.1"/>
    </source>
</evidence>
<comment type="subcellular location">
    <subcellularLocation>
        <location evidence="1">Membrane</location>
        <topology evidence="1">Multi-pass membrane protein</topology>
    </subcellularLocation>
</comment>
<keyword evidence="8" id="KW-1185">Reference proteome</keyword>
<dbReference type="InterPro" id="IPR006201">
    <property type="entry name" value="Neur_channel"/>
</dbReference>
<dbReference type="Gene3D" id="2.70.170.10">
    <property type="entry name" value="Neurotransmitter-gated ion-channel ligand-binding domain"/>
    <property type="match status" value="1"/>
</dbReference>
<evidence type="ECO:0000256" key="5">
    <source>
        <dbReference type="SAM" id="Phobius"/>
    </source>
</evidence>